<dbReference type="InterPro" id="IPR029068">
    <property type="entry name" value="Glyas_Bleomycin-R_OHBP_Dase"/>
</dbReference>
<accession>A0AB38D2R7</accession>
<organism evidence="1 2">
    <name type="scientific">Mycobacteroides abscessus subsp. abscessus</name>
    <dbReference type="NCBI Taxonomy" id="1185650"/>
    <lineage>
        <taxon>Bacteria</taxon>
        <taxon>Bacillati</taxon>
        <taxon>Actinomycetota</taxon>
        <taxon>Actinomycetes</taxon>
        <taxon>Mycobacteriales</taxon>
        <taxon>Mycobacteriaceae</taxon>
        <taxon>Mycobacteroides</taxon>
        <taxon>Mycobacteroides abscessus</taxon>
    </lineage>
</organism>
<dbReference type="SUPFAM" id="SSF54593">
    <property type="entry name" value="Glyoxalase/Bleomycin resistance protein/Dihydroxybiphenyl dioxygenase"/>
    <property type="match status" value="1"/>
</dbReference>
<dbReference type="AlphaFoldDB" id="A0AB38D2R7"/>
<evidence type="ECO:0008006" key="3">
    <source>
        <dbReference type="Google" id="ProtNLM"/>
    </source>
</evidence>
<proteinExistence type="predicted"/>
<protein>
    <recommendedName>
        <fullName evidence="3">Glyoxalase/bleomycin resistance/dioxygenase family protein</fullName>
    </recommendedName>
</protein>
<gene>
    <name evidence="1" type="ORF">SAMEA2070301_03972</name>
</gene>
<dbReference type="EMBL" id="FSHM01000006">
    <property type="protein sequence ID" value="SIB53187.1"/>
    <property type="molecule type" value="Genomic_DNA"/>
</dbReference>
<evidence type="ECO:0000313" key="1">
    <source>
        <dbReference type="EMBL" id="SIB53187.1"/>
    </source>
</evidence>
<dbReference type="Proteomes" id="UP000185210">
    <property type="component" value="Unassembled WGS sequence"/>
</dbReference>
<name>A0AB38D2R7_9MYCO</name>
<reference evidence="1 2" key="1">
    <citation type="submission" date="2016-11" db="EMBL/GenBank/DDBJ databases">
        <authorList>
            <consortium name="Pathogen Informatics"/>
        </authorList>
    </citation>
    <scope>NUCLEOTIDE SEQUENCE [LARGE SCALE GENOMIC DNA]</scope>
    <source>
        <strain evidence="1 2">104</strain>
    </source>
</reference>
<evidence type="ECO:0000313" key="2">
    <source>
        <dbReference type="Proteomes" id="UP000185210"/>
    </source>
</evidence>
<dbReference type="Gene3D" id="3.10.180.10">
    <property type="entry name" value="2,3-Dihydroxybiphenyl 1,2-Dioxygenase, domain 1"/>
    <property type="match status" value="1"/>
</dbReference>
<comment type="caution">
    <text evidence="1">The sequence shown here is derived from an EMBL/GenBank/DDBJ whole genome shotgun (WGS) entry which is preliminary data.</text>
</comment>
<sequence>MVLYVPTALLDATAAFYAALLDVEPVTEKHSGGPMHYSVSSGLTGLTIECYPAGDRPATRTRLSFRGTTVRETVARLIAVDVEVKQTGKYRWEALDPAGNTVVLGGSTSYDRLTAPSGLTWADGHPPTRK</sequence>